<gene>
    <name evidence="1" type="ORF">SAMN05661086_00428</name>
</gene>
<sequence>MSKYDNEIKCAEVRKLLSEEKYMGAYEILQTINITRVKSLTDYKAFYEIYCAMKLYDEAKKMLLLIYERNSSSRILYQLVCLEMKAGRLDEAELCFKDYVEKAPEAGEQYILRYLIDKAKHLDYKTRIDSLEKLKKVDYYEEWGYELAKLYHKAGMAEKCIEECNDLITWFGEGIIVEKAKMLKKYYVSGKESFLEDLNDPNQHRSHPESDTLFYNTSDIGAQVIKIASYQKQLDLKNELEQELTPTINIQESMVKDMLKARKKQESPKPEIVEETELPAEFIGSCNLNEVFGKFMKRSEVRQQLIPILYTIIENKAGAHFLIIGENDLEKMDFIKKLSKALQILGVITKTQVAKIKGENLNRIQLEQRVEKLRNSILLVEGASQLYVPTVQSIVDLMERLEDELVVVLEDTEENMQIFLEEHFDFKEHFAYTIRM</sequence>
<keyword evidence="2" id="KW-1185">Reference proteome</keyword>
<dbReference type="EMBL" id="FOYZ01000002">
    <property type="protein sequence ID" value="SFR61937.1"/>
    <property type="molecule type" value="Genomic_DNA"/>
</dbReference>
<dbReference type="RefSeq" id="WP_092559060.1">
    <property type="nucleotide sequence ID" value="NZ_FOYZ01000002.1"/>
</dbReference>
<reference evidence="1 2" key="1">
    <citation type="submission" date="2016-10" db="EMBL/GenBank/DDBJ databases">
        <authorList>
            <person name="de Groot N.N."/>
        </authorList>
    </citation>
    <scope>NUCLEOTIDE SEQUENCE [LARGE SCALE GENOMIC DNA]</scope>
    <source>
        <strain evidence="1 2">743A</strain>
    </source>
</reference>
<dbReference type="OrthoDB" id="9760891at2"/>
<proteinExistence type="predicted"/>
<dbReference type="SUPFAM" id="SSF48452">
    <property type="entry name" value="TPR-like"/>
    <property type="match status" value="1"/>
</dbReference>
<evidence type="ECO:0008006" key="3">
    <source>
        <dbReference type="Google" id="ProtNLM"/>
    </source>
</evidence>
<accession>A0A1I6I5B4</accession>
<organism evidence="1 2">
    <name type="scientific">Anaeromicropila populeti</name>
    <dbReference type="NCBI Taxonomy" id="37658"/>
    <lineage>
        <taxon>Bacteria</taxon>
        <taxon>Bacillati</taxon>
        <taxon>Bacillota</taxon>
        <taxon>Clostridia</taxon>
        <taxon>Lachnospirales</taxon>
        <taxon>Lachnospiraceae</taxon>
        <taxon>Anaeromicropila</taxon>
    </lineage>
</organism>
<protein>
    <recommendedName>
        <fullName evidence="3">Tetratricopeptide repeat-containing protein</fullName>
    </recommendedName>
</protein>
<dbReference type="Proteomes" id="UP000199659">
    <property type="component" value="Unassembled WGS sequence"/>
</dbReference>
<evidence type="ECO:0000313" key="1">
    <source>
        <dbReference type="EMBL" id="SFR61937.1"/>
    </source>
</evidence>
<dbReference type="InterPro" id="IPR011990">
    <property type="entry name" value="TPR-like_helical_dom_sf"/>
</dbReference>
<dbReference type="Gene3D" id="1.25.40.10">
    <property type="entry name" value="Tetratricopeptide repeat domain"/>
    <property type="match status" value="1"/>
</dbReference>
<dbReference type="AlphaFoldDB" id="A0A1I6I5B4"/>
<name>A0A1I6I5B4_9FIRM</name>
<dbReference type="STRING" id="37658.SAMN05661086_00428"/>
<evidence type="ECO:0000313" key="2">
    <source>
        <dbReference type="Proteomes" id="UP000199659"/>
    </source>
</evidence>